<comment type="catalytic activity">
    <reaction evidence="3">
        <text>L-glutaminyl-[protein] + H2O = L-glutamyl-[protein] + NH4(+)</text>
        <dbReference type="Rhea" id="RHEA:16441"/>
        <dbReference type="Rhea" id="RHEA-COMP:10207"/>
        <dbReference type="Rhea" id="RHEA-COMP:10208"/>
        <dbReference type="ChEBI" id="CHEBI:15377"/>
        <dbReference type="ChEBI" id="CHEBI:28938"/>
        <dbReference type="ChEBI" id="CHEBI:29973"/>
        <dbReference type="ChEBI" id="CHEBI:30011"/>
        <dbReference type="EC" id="3.5.1.44"/>
    </reaction>
</comment>
<comment type="similarity">
    <text evidence="3">Belongs to the CheD family.</text>
</comment>
<dbReference type="STRING" id="93684.SAMN05421853_109122"/>
<sequence>MNSALTPVMRPGHTTPVIQGEHRVSADPDCVLSTLLGSCVTTCLHDPVAKIGGMNHFLVATGAAEESRNQRYGLYAMEVLINALLKLGGSKNRLQAKLFGGAMMSGKMARIGQANSEFALGFLRTEGINVISSSLGGSRARRVKFVPTTGQASLLFVEDMIETPKPLLPVDALRNDVTLF</sequence>
<dbReference type="EC" id="3.5.1.44" evidence="3"/>
<evidence type="ECO:0000313" key="5">
    <source>
        <dbReference type="EMBL" id="SFQ54987.1"/>
    </source>
</evidence>
<dbReference type="InterPro" id="IPR038592">
    <property type="entry name" value="CheD-like_sf"/>
</dbReference>
<evidence type="ECO:0000256" key="4">
    <source>
        <dbReference type="SAM" id="MobiDB-lite"/>
    </source>
</evidence>
<name>A0A1I5ZFT7_9RHOB</name>
<gene>
    <name evidence="3" type="primary">cheD</name>
    <name evidence="5" type="ORF">SAMN05421853_109122</name>
</gene>
<dbReference type="AlphaFoldDB" id="A0A1I5ZFT7"/>
<keyword evidence="1 3" id="KW-0145">Chemotaxis</keyword>
<dbReference type="HAMAP" id="MF_01440">
    <property type="entry name" value="CheD"/>
    <property type="match status" value="1"/>
</dbReference>
<dbReference type="GO" id="GO:0050568">
    <property type="term" value="F:protein-glutamine glutaminase activity"/>
    <property type="evidence" value="ECO:0007669"/>
    <property type="project" value="UniProtKB-UniRule"/>
</dbReference>
<evidence type="ECO:0000256" key="3">
    <source>
        <dbReference type="HAMAP-Rule" id="MF_01440"/>
    </source>
</evidence>
<protein>
    <recommendedName>
        <fullName evidence="3">Probable chemoreceptor glutamine deamidase CheD</fullName>
        <ecNumber evidence="3">3.5.1.44</ecNumber>
    </recommendedName>
</protein>
<comment type="function">
    <text evidence="3">Probably deamidates glutamine residues to glutamate on methyl-accepting chemotaxis receptors (MCPs), playing an important role in chemotaxis.</text>
</comment>
<dbReference type="CDD" id="cd16352">
    <property type="entry name" value="CheD"/>
    <property type="match status" value="1"/>
</dbReference>
<feature type="region of interest" description="Disordered" evidence="4">
    <location>
        <begin position="1"/>
        <end position="20"/>
    </location>
</feature>
<dbReference type="GO" id="GO:0006935">
    <property type="term" value="P:chemotaxis"/>
    <property type="evidence" value="ECO:0007669"/>
    <property type="project" value="UniProtKB-UniRule"/>
</dbReference>
<dbReference type="Proteomes" id="UP000243106">
    <property type="component" value="Unassembled WGS sequence"/>
</dbReference>
<dbReference type="PANTHER" id="PTHR35147:SF2">
    <property type="entry name" value="CHEMORECEPTOR GLUTAMINE DEAMIDASE CHED-RELATED"/>
    <property type="match status" value="1"/>
</dbReference>
<dbReference type="Pfam" id="PF03975">
    <property type="entry name" value="CheD"/>
    <property type="match status" value="1"/>
</dbReference>
<keyword evidence="6" id="KW-1185">Reference proteome</keyword>
<dbReference type="Gene3D" id="3.30.1330.200">
    <property type="match status" value="1"/>
</dbReference>
<dbReference type="SUPFAM" id="SSF64438">
    <property type="entry name" value="CNF1/YfiH-like putative cysteine hydrolases"/>
    <property type="match status" value="1"/>
</dbReference>
<dbReference type="InterPro" id="IPR011324">
    <property type="entry name" value="Cytotoxic_necrot_fac-like_cat"/>
</dbReference>
<reference evidence="6" key="1">
    <citation type="submission" date="2016-10" db="EMBL/GenBank/DDBJ databases">
        <authorList>
            <person name="Varghese N."/>
            <person name="Submissions S."/>
        </authorList>
    </citation>
    <scope>NUCLEOTIDE SEQUENCE [LARGE SCALE GENOMIC DNA]</scope>
    <source>
        <strain evidence="6">JCM 10271</strain>
    </source>
</reference>
<accession>A0A1I5ZFT7</accession>
<dbReference type="EMBL" id="FOXV01000009">
    <property type="protein sequence ID" value="SFQ54987.1"/>
    <property type="molecule type" value="Genomic_DNA"/>
</dbReference>
<evidence type="ECO:0000313" key="6">
    <source>
        <dbReference type="Proteomes" id="UP000243106"/>
    </source>
</evidence>
<evidence type="ECO:0000256" key="1">
    <source>
        <dbReference type="ARBA" id="ARBA00022500"/>
    </source>
</evidence>
<proteinExistence type="inferred from homology"/>
<keyword evidence="2 3" id="KW-0378">Hydrolase</keyword>
<evidence type="ECO:0000256" key="2">
    <source>
        <dbReference type="ARBA" id="ARBA00022801"/>
    </source>
</evidence>
<dbReference type="InterPro" id="IPR005659">
    <property type="entry name" value="Chemorcpt_Glu_NH3ase_CheD"/>
</dbReference>
<dbReference type="PANTHER" id="PTHR35147">
    <property type="entry name" value="CHEMORECEPTOR GLUTAMINE DEAMIDASE CHED-RELATED"/>
    <property type="match status" value="1"/>
</dbReference>
<organism evidence="5 6">
    <name type="scientific">Roseivivax halotolerans</name>
    <dbReference type="NCBI Taxonomy" id="93684"/>
    <lineage>
        <taxon>Bacteria</taxon>
        <taxon>Pseudomonadati</taxon>
        <taxon>Pseudomonadota</taxon>
        <taxon>Alphaproteobacteria</taxon>
        <taxon>Rhodobacterales</taxon>
        <taxon>Roseobacteraceae</taxon>
        <taxon>Roseivivax</taxon>
    </lineage>
</organism>